<name>A0A369JA24_HYPMA</name>
<dbReference type="EMBL" id="LUEZ02000113">
    <property type="protein sequence ID" value="RDB17295.1"/>
    <property type="molecule type" value="Genomic_DNA"/>
</dbReference>
<organism evidence="1 2">
    <name type="scientific">Hypsizygus marmoreus</name>
    <name type="common">White beech mushroom</name>
    <name type="synonym">Agaricus marmoreus</name>
    <dbReference type="NCBI Taxonomy" id="39966"/>
    <lineage>
        <taxon>Eukaryota</taxon>
        <taxon>Fungi</taxon>
        <taxon>Dikarya</taxon>
        <taxon>Basidiomycota</taxon>
        <taxon>Agaricomycotina</taxon>
        <taxon>Agaricomycetes</taxon>
        <taxon>Agaricomycetidae</taxon>
        <taxon>Agaricales</taxon>
        <taxon>Tricholomatineae</taxon>
        <taxon>Lyophyllaceae</taxon>
        <taxon>Hypsizygus</taxon>
    </lineage>
</organism>
<accession>A0A369JA24</accession>
<dbReference type="InParanoid" id="A0A369JA24"/>
<dbReference type="OrthoDB" id="3357519at2759"/>
<evidence type="ECO:0000313" key="2">
    <source>
        <dbReference type="Proteomes" id="UP000076154"/>
    </source>
</evidence>
<dbReference type="Proteomes" id="UP000076154">
    <property type="component" value="Unassembled WGS sequence"/>
</dbReference>
<keyword evidence="2" id="KW-1185">Reference proteome</keyword>
<evidence type="ECO:0000313" key="1">
    <source>
        <dbReference type="EMBL" id="RDB17295.1"/>
    </source>
</evidence>
<dbReference type="AlphaFoldDB" id="A0A369JA24"/>
<comment type="caution">
    <text evidence="1">The sequence shown here is derived from an EMBL/GenBank/DDBJ whole genome shotgun (WGS) entry which is preliminary data.</text>
</comment>
<dbReference type="SUPFAM" id="SSF52047">
    <property type="entry name" value="RNI-like"/>
    <property type="match status" value="1"/>
</dbReference>
<protein>
    <submittedName>
        <fullName evidence="1">Uncharacterized protein</fullName>
    </submittedName>
</protein>
<reference evidence="1" key="1">
    <citation type="submission" date="2018-04" db="EMBL/GenBank/DDBJ databases">
        <title>Whole genome sequencing of Hypsizygus marmoreus.</title>
        <authorList>
            <person name="Choi I.-G."/>
            <person name="Min B."/>
            <person name="Kim J.-G."/>
            <person name="Kim S."/>
            <person name="Oh Y.-L."/>
            <person name="Kong W.-S."/>
            <person name="Park H."/>
            <person name="Jeong J."/>
            <person name="Song E.-S."/>
        </authorList>
    </citation>
    <scope>NUCLEOTIDE SEQUENCE [LARGE SCALE GENOMIC DNA]</scope>
    <source>
        <strain evidence="1">51987-8</strain>
    </source>
</reference>
<dbReference type="InterPro" id="IPR032675">
    <property type="entry name" value="LRR_dom_sf"/>
</dbReference>
<dbReference type="Gene3D" id="3.80.10.10">
    <property type="entry name" value="Ribonuclease Inhibitor"/>
    <property type="match status" value="1"/>
</dbReference>
<gene>
    <name evidence="1" type="ORF">Hypma_001933</name>
</gene>
<proteinExistence type="predicted"/>
<sequence length="510" mass="58150">MSLVENPRKMLNYPKLLSSGSGGQVFDKLFRWTKRSKEHGEGNTENSQALAYPSDSIFHSRSVLDAPADIASRLRDTYQPSHINLLPPEILSEIFIRFLPDDNLLRGPHYPKRETPVLLTHVCGYWRDVALSLGIIWSSFSVNIYRHDVSSMTEALCTWLQRSQAQPLTFRLISMELVPVLLPHVHHWQHIELIVKVENAEHVLALPLASASALRSIRADVKSCSVQILDKVVSLVQSVPTLRQLSWYCCEQTPTALLDASFSHLTHIFLAFPIRLDQFVSFLSGCEQLTHIVAKLLKPPRMPMTDTVVVLPHLVSLDVKCAENMPDLLDHLTLPSLLRLRLEELTKIRVSYGKHQTLASLIARSSCKLETLELHDFEMTEDDLIGYLTLPCLQYIQEIDFLIRNFSERAVGLLTYHKPDLGRRNIFPRLTRLRVRFCTALDGLFSEMVASRWAPTRRPCEGDEPASLRFVKVKFSSAAWTIGPVPPHDMDIARFKEFMDCGLDIRYRDP</sequence>